<comment type="caution">
    <text evidence="1">The sequence shown here is derived from an EMBL/GenBank/DDBJ whole genome shotgun (WGS) entry which is preliminary data.</text>
</comment>
<keyword evidence="2" id="KW-1185">Reference proteome</keyword>
<dbReference type="EMBL" id="VWSG01000001">
    <property type="protein sequence ID" value="KAA5538453.1"/>
    <property type="molecule type" value="Genomic_DNA"/>
</dbReference>
<dbReference type="RefSeq" id="WP_150009852.1">
    <property type="nucleotide sequence ID" value="NZ_VWSG01000001.1"/>
</dbReference>
<evidence type="ECO:0000313" key="1">
    <source>
        <dbReference type="EMBL" id="KAA5538453.1"/>
    </source>
</evidence>
<accession>A0A5M6CTU7</accession>
<sequence length="125" mass="14528">MKKIIVIFALFMLVKPIIPLLEYVVFYDYIKNELCVNKNNKAMHCDGKCHLKKELAKASEGSEKQDKNSSRNFSVESNVVFFQDFFSLKWNLSPKKNNQNSNFYYSNLYCHALSLAVFKPPVYLG</sequence>
<gene>
    <name evidence="1" type="ORF">F0460_02300</name>
</gene>
<reference evidence="1 2" key="1">
    <citation type="submission" date="2019-09" db="EMBL/GenBank/DDBJ databases">
        <title>Genome sequence and assembly of Flavobacterium sp.</title>
        <authorList>
            <person name="Chhetri G."/>
        </authorList>
    </citation>
    <scope>NUCLEOTIDE SEQUENCE [LARGE SCALE GENOMIC DNA]</scope>
    <source>
        <strain evidence="1 2">SNL9</strain>
    </source>
</reference>
<name>A0A5M6CTU7_9FLAO</name>
<protein>
    <submittedName>
        <fullName evidence="1">Uncharacterized protein</fullName>
    </submittedName>
</protein>
<dbReference type="AlphaFoldDB" id="A0A5M6CTU7"/>
<organism evidence="1 2">
    <name type="scientific">Paenimyroides baculatum</name>
    <dbReference type="NCBI Taxonomy" id="2608000"/>
    <lineage>
        <taxon>Bacteria</taxon>
        <taxon>Pseudomonadati</taxon>
        <taxon>Bacteroidota</taxon>
        <taxon>Flavobacteriia</taxon>
        <taxon>Flavobacteriales</taxon>
        <taxon>Flavobacteriaceae</taxon>
        <taxon>Paenimyroides</taxon>
    </lineage>
</organism>
<dbReference type="Proteomes" id="UP000325141">
    <property type="component" value="Unassembled WGS sequence"/>
</dbReference>
<proteinExistence type="predicted"/>
<evidence type="ECO:0000313" key="2">
    <source>
        <dbReference type="Proteomes" id="UP000325141"/>
    </source>
</evidence>